<sequence length="239" mass="25882">MLPAPSGLRMRWRINAVDVFLRRVNAAILEAGLQGQKLGVTNGYLTMPTPKSAEAAALILEACRAHAHTLRPLVMTGVPACGLRPDKGAFSSCTHSTHLFYASAVPINRYTNGIGVVCKAFGDEDVQKFQLHVAEVVLVAQYYGALQIAACRAAAAGRKAKVFLMPLGGGVFNNPWEVIVKAMALAAELLAEEEHSRLDIKALAFHRGTSRRTEDVPERVMLTQLLRRHRKLAGGGCET</sequence>
<organism evidence="1 2">
    <name type="scientific">Prorocentrum cordatum</name>
    <dbReference type="NCBI Taxonomy" id="2364126"/>
    <lineage>
        <taxon>Eukaryota</taxon>
        <taxon>Sar</taxon>
        <taxon>Alveolata</taxon>
        <taxon>Dinophyceae</taxon>
        <taxon>Prorocentrales</taxon>
        <taxon>Prorocentraceae</taxon>
        <taxon>Prorocentrum</taxon>
    </lineage>
</organism>
<dbReference type="EMBL" id="CAUYUJ010009494">
    <property type="protein sequence ID" value="CAK0826955.1"/>
    <property type="molecule type" value="Genomic_DNA"/>
</dbReference>
<reference evidence="1" key="1">
    <citation type="submission" date="2023-10" db="EMBL/GenBank/DDBJ databases">
        <authorList>
            <person name="Chen Y."/>
            <person name="Shah S."/>
            <person name="Dougan E. K."/>
            <person name="Thang M."/>
            <person name="Chan C."/>
        </authorList>
    </citation>
    <scope>NUCLEOTIDE SEQUENCE [LARGE SCALE GENOMIC DNA]</scope>
</reference>
<name>A0ABN9S7A4_9DINO</name>
<comment type="caution">
    <text evidence="1">The sequence shown here is derived from an EMBL/GenBank/DDBJ whole genome shotgun (WGS) entry which is preliminary data.</text>
</comment>
<dbReference type="Proteomes" id="UP001189429">
    <property type="component" value="Unassembled WGS sequence"/>
</dbReference>
<evidence type="ECO:0008006" key="3">
    <source>
        <dbReference type="Google" id="ProtNLM"/>
    </source>
</evidence>
<gene>
    <name evidence="1" type="ORF">PCOR1329_LOCUS26608</name>
</gene>
<protein>
    <recommendedName>
        <fullName evidence="3">Macro domain-containing protein</fullName>
    </recommendedName>
</protein>
<proteinExistence type="predicted"/>
<evidence type="ECO:0000313" key="1">
    <source>
        <dbReference type="EMBL" id="CAK0826955.1"/>
    </source>
</evidence>
<keyword evidence="2" id="KW-1185">Reference proteome</keyword>
<evidence type="ECO:0000313" key="2">
    <source>
        <dbReference type="Proteomes" id="UP001189429"/>
    </source>
</evidence>
<accession>A0ABN9S7A4</accession>